<dbReference type="EMBL" id="SNYL01000009">
    <property type="protein sequence ID" value="TDQ42553.1"/>
    <property type="molecule type" value="Genomic_DNA"/>
</dbReference>
<comment type="caution">
    <text evidence="1">The sequence shown here is derived from an EMBL/GenBank/DDBJ whole genome shotgun (WGS) entry which is preliminary data.</text>
</comment>
<evidence type="ECO:0008006" key="3">
    <source>
        <dbReference type="Google" id="ProtNLM"/>
    </source>
</evidence>
<sequence length="111" mass="11760">MTVSLLIAIVTDQVSEAALKIAEREGIRGATILPASGISQSPVKTFFGLTFQASMTLLFWIADTDTANRVAQALNDELDLQSPQQGLALTLSIDRLYGLDVPGAASAPRQS</sequence>
<keyword evidence="2" id="KW-1185">Reference proteome</keyword>
<dbReference type="AlphaFoldDB" id="A0A4R6UBV9"/>
<gene>
    <name evidence="1" type="ORF">DFR43_109123</name>
</gene>
<dbReference type="Proteomes" id="UP000295510">
    <property type="component" value="Unassembled WGS sequence"/>
</dbReference>
<dbReference type="OrthoDB" id="7063480at2"/>
<name>A0A4R6UBV9_9BURK</name>
<dbReference type="RefSeq" id="WP_133597848.1">
    <property type="nucleotide sequence ID" value="NZ_SNYL01000009.1"/>
</dbReference>
<protein>
    <recommendedName>
        <fullName evidence="3">Nitrogen regulatory protein P-II family</fullName>
    </recommendedName>
</protein>
<dbReference type="InterPro" id="IPR015867">
    <property type="entry name" value="N-reg_PII/ATP_PRibTrfase_C"/>
</dbReference>
<accession>A0A4R6UBV9</accession>
<dbReference type="SUPFAM" id="SSF54913">
    <property type="entry name" value="GlnB-like"/>
    <property type="match status" value="1"/>
</dbReference>
<evidence type="ECO:0000313" key="1">
    <source>
        <dbReference type="EMBL" id="TDQ42553.1"/>
    </source>
</evidence>
<organism evidence="1 2">
    <name type="scientific">Tepidicella xavieri</name>
    <dbReference type="NCBI Taxonomy" id="360241"/>
    <lineage>
        <taxon>Bacteria</taxon>
        <taxon>Pseudomonadati</taxon>
        <taxon>Pseudomonadota</taxon>
        <taxon>Betaproteobacteria</taxon>
        <taxon>Burkholderiales</taxon>
        <taxon>Tepidicella</taxon>
    </lineage>
</organism>
<evidence type="ECO:0000313" key="2">
    <source>
        <dbReference type="Proteomes" id="UP000295510"/>
    </source>
</evidence>
<reference evidence="1 2" key="1">
    <citation type="submission" date="2019-03" db="EMBL/GenBank/DDBJ databases">
        <title>Genomic Encyclopedia of Type Strains, Phase IV (KMG-IV): sequencing the most valuable type-strain genomes for metagenomic binning, comparative biology and taxonomic classification.</title>
        <authorList>
            <person name="Goeker M."/>
        </authorList>
    </citation>
    <scope>NUCLEOTIDE SEQUENCE [LARGE SCALE GENOMIC DNA]</scope>
    <source>
        <strain evidence="1 2">DSM 19605</strain>
    </source>
</reference>
<dbReference type="InterPro" id="IPR011322">
    <property type="entry name" value="N-reg_PII-like_a/b"/>
</dbReference>
<dbReference type="Gene3D" id="3.30.70.120">
    <property type="match status" value="1"/>
</dbReference>
<proteinExistence type="predicted"/>